<protein>
    <submittedName>
        <fullName evidence="1">Uncharacterized protein</fullName>
    </submittedName>
</protein>
<dbReference type="AlphaFoldDB" id="A0A1B4XFL8"/>
<dbReference type="InParanoid" id="A0A1B4XFL8"/>
<name>A0A1B4XFL8_9GAMM</name>
<gene>
    <name evidence="1" type="ORF">SCL_1289</name>
</gene>
<evidence type="ECO:0000313" key="2">
    <source>
        <dbReference type="Proteomes" id="UP000243180"/>
    </source>
</evidence>
<organism evidence="1 2">
    <name type="scientific">Sulfuricaulis limicola</name>
    <dbReference type="NCBI Taxonomy" id="1620215"/>
    <lineage>
        <taxon>Bacteria</taxon>
        <taxon>Pseudomonadati</taxon>
        <taxon>Pseudomonadota</taxon>
        <taxon>Gammaproteobacteria</taxon>
        <taxon>Acidiferrobacterales</taxon>
        <taxon>Acidiferrobacteraceae</taxon>
        <taxon>Sulfuricaulis</taxon>
    </lineage>
</organism>
<dbReference type="Proteomes" id="UP000243180">
    <property type="component" value="Chromosome"/>
</dbReference>
<proteinExistence type="predicted"/>
<accession>A0A1B4XFL8</accession>
<sequence length="68" mass="7761">MDAIMSGSALLPRLALRMPVSRMATKADIAETIFSLWPTGAEAWNKEAMICLYGIRYVWFDLRKGRIR</sequence>
<evidence type="ECO:0000313" key="1">
    <source>
        <dbReference type="EMBL" id="BAV33601.1"/>
    </source>
</evidence>
<keyword evidence="2" id="KW-1185">Reference proteome</keyword>
<dbReference type="KEGG" id="slim:SCL_1289"/>
<dbReference type="EMBL" id="AP014879">
    <property type="protein sequence ID" value="BAV33601.1"/>
    <property type="molecule type" value="Genomic_DNA"/>
</dbReference>
<reference evidence="1 2" key="1">
    <citation type="submission" date="2015-05" db="EMBL/GenBank/DDBJ databases">
        <title>Complete genome sequence of a sulfur-oxidizing gammaproteobacterium strain HA5.</title>
        <authorList>
            <person name="Miura A."/>
            <person name="Kojima H."/>
            <person name="Fukui M."/>
        </authorList>
    </citation>
    <scope>NUCLEOTIDE SEQUENCE [LARGE SCALE GENOMIC DNA]</scope>
    <source>
        <strain evidence="1 2">HA5</strain>
    </source>
</reference>